<sequence length="85" mass="9070">GRYAALAPHQNRCGAHRHGVARSLASGCCPGAAPHALPARVGRKAGGDAEFPARRLAERSPRRAVARWPSVARARVAIRQNRRCG</sequence>
<comment type="caution">
    <text evidence="1">The sequence shown here is derived from an EMBL/GenBank/DDBJ whole genome shotgun (WGS) entry which is preliminary data.</text>
</comment>
<feature type="non-terminal residue" evidence="1">
    <location>
        <position position="85"/>
    </location>
</feature>
<dbReference type="EMBL" id="BKCJ011854576">
    <property type="protein sequence ID" value="GFD58568.1"/>
    <property type="molecule type" value="Genomic_DNA"/>
</dbReference>
<protein>
    <submittedName>
        <fullName evidence="1">Uncharacterized protein</fullName>
    </submittedName>
</protein>
<reference evidence="1" key="1">
    <citation type="journal article" date="2019" name="Sci. Rep.">
        <title>Draft genome of Tanacetum cinerariifolium, the natural source of mosquito coil.</title>
        <authorList>
            <person name="Yamashiro T."/>
            <person name="Shiraishi A."/>
            <person name="Satake H."/>
            <person name="Nakayama K."/>
        </authorList>
    </citation>
    <scope>NUCLEOTIDE SEQUENCE</scope>
</reference>
<gene>
    <name evidence="1" type="ORF">Tci_930537</name>
</gene>
<proteinExistence type="predicted"/>
<organism evidence="1">
    <name type="scientific">Tanacetum cinerariifolium</name>
    <name type="common">Dalmatian daisy</name>
    <name type="synonym">Chrysanthemum cinerariifolium</name>
    <dbReference type="NCBI Taxonomy" id="118510"/>
    <lineage>
        <taxon>Eukaryota</taxon>
        <taxon>Viridiplantae</taxon>
        <taxon>Streptophyta</taxon>
        <taxon>Embryophyta</taxon>
        <taxon>Tracheophyta</taxon>
        <taxon>Spermatophyta</taxon>
        <taxon>Magnoliopsida</taxon>
        <taxon>eudicotyledons</taxon>
        <taxon>Gunneridae</taxon>
        <taxon>Pentapetalae</taxon>
        <taxon>asterids</taxon>
        <taxon>campanulids</taxon>
        <taxon>Asterales</taxon>
        <taxon>Asteraceae</taxon>
        <taxon>Asteroideae</taxon>
        <taxon>Anthemideae</taxon>
        <taxon>Anthemidinae</taxon>
        <taxon>Tanacetum</taxon>
    </lineage>
</organism>
<name>A0A699XKM4_TANCI</name>
<accession>A0A699XKM4</accession>
<feature type="non-terminal residue" evidence="1">
    <location>
        <position position="1"/>
    </location>
</feature>
<dbReference type="AlphaFoldDB" id="A0A699XKM4"/>
<evidence type="ECO:0000313" key="1">
    <source>
        <dbReference type="EMBL" id="GFD58568.1"/>
    </source>
</evidence>